<feature type="transmembrane region" description="Helical" evidence="1">
    <location>
        <begin position="62"/>
        <end position="85"/>
    </location>
</feature>
<gene>
    <name evidence="3" type="ORF">MUY34_12335</name>
</gene>
<keyword evidence="1" id="KW-1133">Transmembrane helix</keyword>
<evidence type="ECO:0000259" key="2">
    <source>
        <dbReference type="Pfam" id="PF03703"/>
    </source>
</evidence>
<dbReference type="InterPro" id="IPR005182">
    <property type="entry name" value="YdbS-like_PH"/>
</dbReference>
<feature type="domain" description="YdbS-like PH" evidence="2">
    <location>
        <begin position="88"/>
        <end position="163"/>
    </location>
</feature>
<keyword evidence="1" id="KW-0812">Transmembrane</keyword>
<proteinExistence type="predicted"/>
<dbReference type="Pfam" id="PF03703">
    <property type="entry name" value="bPH_2"/>
    <property type="match status" value="1"/>
</dbReference>
<dbReference type="PANTHER" id="PTHR34473">
    <property type="entry name" value="UPF0699 TRANSMEMBRANE PROTEIN YDBS"/>
    <property type="match status" value="1"/>
</dbReference>
<evidence type="ECO:0000256" key="1">
    <source>
        <dbReference type="SAM" id="Phobius"/>
    </source>
</evidence>
<evidence type="ECO:0000313" key="4">
    <source>
        <dbReference type="Proteomes" id="UP001203687"/>
    </source>
</evidence>
<organism evidence="3 4">
    <name type="scientific">Psychroserpens algicola</name>
    <dbReference type="NCBI Taxonomy" id="1719034"/>
    <lineage>
        <taxon>Bacteria</taxon>
        <taxon>Pseudomonadati</taxon>
        <taxon>Bacteroidota</taxon>
        <taxon>Flavobacteriia</taxon>
        <taxon>Flavobacteriales</taxon>
        <taxon>Flavobacteriaceae</taxon>
        <taxon>Psychroserpens</taxon>
    </lineage>
</organism>
<evidence type="ECO:0000313" key="3">
    <source>
        <dbReference type="EMBL" id="MCK8481413.1"/>
    </source>
</evidence>
<accession>A0ABT0HAM6</accession>
<dbReference type="PANTHER" id="PTHR34473:SF3">
    <property type="entry name" value="TRANSMEMBRANE PROTEIN-RELATED"/>
    <property type="match status" value="1"/>
</dbReference>
<dbReference type="EMBL" id="JALPQF010000012">
    <property type="protein sequence ID" value="MCK8481413.1"/>
    <property type="molecule type" value="Genomic_DNA"/>
</dbReference>
<keyword evidence="1" id="KW-0472">Membrane</keyword>
<comment type="caution">
    <text evidence="3">The sequence shown here is derived from an EMBL/GenBank/DDBJ whole genome shotgun (WGS) entry which is preliminary data.</text>
</comment>
<keyword evidence="4" id="KW-1185">Reference proteome</keyword>
<reference evidence="3" key="1">
    <citation type="submission" date="2022-04" db="EMBL/GenBank/DDBJ databases">
        <authorList>
            <person name="Ren T."/>
        </authorList>
    </citation>
    <scope>NUCLEOTIDE SEQUENCE</scope>
    <source>
        <strain evidence="3">F63249</strain>
    </source>
</reference>
<dbReference type="Proteomes" id="UP001203687">
    <property type="component" value="Unassembled WGS sequence"/>
</dbReference>
<name>A0ABT0HAM6_9FLAO</name>
<dbReference type="RefSeq" id="WP_248413325.1">
    <property type="nucleotide sequence ID" value="NZ_JALPQF010000012.1"/>
</dbReference>
<protein>
    <submittedName>
        <fullName evidence="3">PH domain-containing protein</fullName>
    </submittedName>
</protein>
<feature type="transmembrane region" description="Helical" evidence="1">
    <location>
        <begin position="31"/>
        <end position="50"/>
    </location>
</feature>
<sequence length="172" mass="19604">MNFTNTQIHNEMMPSIDDVILKPISKTYIKVIIVNSVIVYGIILSVLTAIKVFLKKEVIQHNFWYLFVIVLVICAFNFVTALLAFKKRKYAIREKDVIYAKGFIVHSVTTVPVSRIQHIETSRSWLDRKLDLATLNIYTAGESGTDLSIKGLPNKEAKQINDFLSSKVNENN</sequence>